<dbReference type="PROSITE" id="PS51257">
    <property type="entry name" value="PROKAR_LIPOPROTEIN"/>
    <property type="match status" value="1"/>
</dbReference>
<dbReference type="InterPro" id="IPR030678">
    <property type="entry name" value="Peptide/Ni-bd"/>
</dbReference>
<dbReference type="Gene3D" id="3.40.190.10">
    <property type="entry name" value="Periplasmic binding protein-like II"/>
    <property type="match status" value="1"/>
</dbReference>
<sequence>MKQYRKIGGMLLAVALVVSSMTGCTNTKADTTEKVFNYGTMAYGVAMGNAGLNPHEGYSGWSTVRYGVGETLFKFNASMELEPWLAKDYQQVNEYTVKINLRDDVFFSNGNKMTGEAVKVCLENLVTVHDRAPKDLQIKSIAAEGQSVTIVSENKVPGLVNYLADPYGAIIDMEAGVSEDKNVVGTGPYVAVKVSDTEIHLEANNKYWNGVPKVDKVNIKSISDGDTLTMALQSGEIDAAQGLPYASLKLFQNDDRYTISSTETSRVYQAALNYHSKMIQDSAVRKAMAMCTDKEGFTAVLLQGNGSPAVGPFPDNFKFGGNAVKEVPYDIEGAKEVLESAGWVDTDGDGIREKNGQKLSIDWLTYTSRQELPLLAESVQASYKKAGIEVKVNATDSYKDFLKAGKYDVFANAFVAAPTGDPQYYFTTHLVDGSDYNRGYYHNDKVEKWVEELRNEFDLNKRSNLAVKIVQQVLDDNAYIYASHLKMSFVMKKGITGFTAHPSDYYEITADLDKN</sequence>
<dbReference type="SUPFAM" id="SSF53850">
    <property type="entry name" value="Periplasmic binding protein-like II"/>
    <property type="match status" value="1"/>
</dbReference>
<dbReference type="GO" id="GO:0043190">
    <property type="term" value="C:ATP-binding cassette (ABC) transporter complex"/>
    <property type="evidence" value="ECO:0007669"/>
    <property type="project" value="InterPro"/>
</dbReference>
<dbReference type="Proteomes" id="UP000095743">
    <property type="component" value="Chromosome"/>
</dbReference>
<dbReference type="STRING" id="1424294.Gferi_07565"/>
<dbReference type="PIRSF" id="PIRSF002741">
    <property type="entry name" value="MppA"/>
    <property type="match status" value="1"/>
</dbReference>
<dbReference type="KEGG" id="gfe:Gferi_07565"/>
<dbReference type="RefSeq" id="WP_069975104.1">
    <property type="nucleotide sequence ID" value="NZ_CP017269.1"/>
</dbReference>
<feature type="chain" id="PRO_5009107360" evidence="1">
    <location>
        <begin position="30"/>
        <end position="515"/>
    </location>
</feature>
<keyword evidence="4" id="KW-1185">Reference proteome</keyword>
<dbReference type="Gene3D" id="3.10.105.10">
    <property type="entry name" value="Dipeptide-binding Protein, Domain 3"/>
    <property type="match status" value="1"/>
</dbReference>
<name>A0A1D8GEW1_9FIRM</name>
<evidence type="ECO:0000259" key="2">
    <source>
        <dbReference type="Pfam" id="PF00496"/>
    </source>
</evidence>
<dbReference type="EMBL" id="CP017269">
    <property type="protein sequence ID" value="AOT69440.1"/>
    <property type="molecule type" value="Genomic_DNA"/>
</dbReference>
<feature type="signal peptide" evidence="1">
    <location>
        <begin position="1"/>
        <end position="29"/>
    </location>
</feature>
<dbReference type="PANTHER" id="PTHR30290:SF81">
    <property type="entry name" value="OLIGOPEPTIDE-BINDING PROTEIN OPPA"/>
    <property type="match status" value="1"/>
</dbReference>
<evidence type="ECO:0000313" key="4">
    <source>
        <dbReference type="Proteomes" id="UP000095743"/>
    </source>
</evidence>
<reference evidence="3 4" key="1">
    <citation type="submission" date="2016-09" db="EMBL/GenBank/DDBJ databases">
        <title>Genomic analysis reveals versatility of anaerobic energy metabolism of Geosporobacter ferrireducens IRF9 of phylum Firmicutes.</title>
        <authorList>
            <person name="Kim S.-J."/>
        </authorList>
    </citation>
    <scope>NUCLEOTIDE SEQUENCE [LARGE SCALE GENOMIC DNA]</scope>
    <source>
        <strain evidence="3 4">IRF9</strain>
    </source>
</reference>
<dbReference type="CDD" id="cd08490">
    <property type="entry name" value="PBP2_NikA_DppA_OppA_like_3"/>
    <property type="match status" value="1"/>
</dbReference>
<dbReference type="Pfam" id="PF00496">
    <property type="entry name" value="SBP_bac_5"/>
    <property type="match status" value="1"/>
</dbReference>
<protein>
    <submittedName>
        <fullName evidence="3">ABC transporter substrate-binding protein</fullName>
    </submittedName>
</protein>
<dbReference type="GO" id="GO:1904680">
    <property type="term" value="F:peptide transmembrane transporter activity"/>
    <property type="evidence" value="ECO:0007669"/>
    <property type="project" value="TreeGrafter"/>
</dbReference>
<dbReference type="OrthoDB" id="9772924at2"/>
<gene>
    <name evidence="3" type="ORF">Gferi_07565</name>
</gene>
<dbReference type="InterPro" id="IPR000914">
    <property type="entry name" value="SBP_5_dom"/>
</dbReference>
<dbReference type="AlphaFoldDB" id="A0A1D8GEW1"/>
<evidence type="ECO:0000256" key="1">
    <source>
        <dbReference type="SAM" id="SignalP"/>
    </source>
</evidence>
<organism evidence="3 4">
    <name type="scientific">Geosporobacter ferrireducens</name>
    <dbReference type="NCBI Taxonomy" id="1424294"/>
    <lineage>
        <taxon>Bacteria</taxon>
        <taxon>Bacillati</taxon>
        <taxon>Bacillota</taxon>
        <taxon>Clostridia</taxon>
        <taxon>Peptostreptococcales</taxon>
        <taxon>Thermotaleaceae</taxon>
        <taxon>Geosporobacter</taxon>
    </lineage>
</organism>
<proteinExistence type="predicted"/>
<feature type="domain" description="Solute-binding protein family 5" evidence="2">
    <location>
        <begin position="80"/>
        <end position="431"/>
    </location>
</feature>
<dbReference type="GO" id="GO:0015833">
    <property type="term" value="P:peptide transport"/>
    <property type="evidence" value="ECO:0007669"/>
    <property type="project" value="TreeGrafter"/>
</dbReference>
<dbReference type="PANTHER" id="PTHR30290">
    <property type="entry name" value="PERIPLASMIC BINDING COMPONENT OF ABC TRANSPORTER"/>
    <property type="match status" value="1"/>
</dbReference>
<dbReference type="InterPro" id="IPR039424">
    <property type="entry name" value="SBP_5"/>
</dbReference>
<accession>A0A1D8GEW1</accession>
<keyword evidence="1" id="KW-0732">Signal</keyword>
<evidence type="ECO:0000313" key="3">
    <source>
        <dbReference type="EMBL" id="AOT69440.1"/>
    </source>
</evidence>
<dbReference type="GO" id="GO:0042597">
    <property type="term" value="C:periplasmic space"/>
    <property type="evidence" value="ECO:0007669"/>
    <property type="project" value="UniProtKB-ARBA"/>
</dbReference>